<dbReference type="Proteomes" id="UP000243876">
    <property type="component" value="Unassembled WGS sequence"/>
</dbReference>
<dbReference type="EMBL" id="CENE01000003">
    <property type="protein sequence ID" value="CEQ39440.1"/>
    <property type="molecule type" value="Genomic_DNA"/>
</dbReference>
<dbReference type="InterPro" id="IPR036865">
    <property type="entry name" value="CRAL-TRIO_dom_sf"/>
</dbReference>
<dbReference type="SUPFAM" id="SSF52087">
    <property type="entry name" value="CRAL/TRIO domain"/>
    <property type="match status" value="1"/>
</dbReference>
<protein>
    <submittedName>
        <fullName evidence="3">SPOSA6832_00970-mRNA-1:cds</fullName>
    </submittedName>
</protein>
<organism evidence="3 4">
    <name type="scientific">Sporidiobolus salmonicolor</name>
    <name type="common">Yeast-like fungus</name>
    <name type="synonym">Sporobolomyces salmonicolor</name>
    <dbReference type="NCBI Taxonomy" id="5005"/>
    <lineage>
        <taxon>Eukaryota</taxon>
        <taxon>Fungi</taxon>
        <taxon>Dikarya</taxon>
        <taxon>Basidiomycota</taxon>
        <taxon>Pucciniomycotina</taxon>
        <taxon>Microbotryomycetes</taxon>
        <taxon>Sporidiobolales</taxon>
        <taxon>Sporidiobolaceae</taxon>
        <taxon>Sporobolomyces</taxon>
    </lineage>
</organism>
<accession>A0A0D6EIM4</accession>
<dbReference type="Gene3D" id="3.40.525.10">
    <property type="entry name" value="CRAL-TRIO lipid binding domain"/>
    <property type="match status" value="1"/>
</dbReference>
<dbReference type="PROSITE" id="PS50191">
    <property type="entry name" value="CRAL_TRIO"/>
    <property type="match status" value="1"/>
</dbReference>
<evidence type="ECO:0000259" key="2">
    <source>
        <dbReference type="PROSITE" id="PS50191"/>
    </source>
</evidence>
<keyword evidence="4" id="KW-1185">Reference proteome</keyword>
<feature type="non-terminal residue" evidence="3">
    <location>
        <position position="1"/>
    </location>
</feature>
<feature type="domain" description="CRAL-TRIO" evidence="2">
    <location>
        <begin position="171"/>
        <end position="370"/>
    </location>
</feature>
<dbReference type="SMART" id="SM01100">
    <property type="entry name" value="CRAL_TRIO_N"/>
    <property type="match status" value="1"/>
</dbReference>
<dbReference type="InterPro" id="IPR052432">
    <property type="entry name" value="PITP/CRAL-TRIO"/>
</dbReference>
<dbReference type="Pfam" id="PF00650">
    <property type="entry name" value="CRAL_TRIO"/>
    <property type="match status" value="1"/>
</dbReference>
<reference evidence="4" key="1">
    <citation type="submission" date="2015-02" db="EMBL/GenBank/DDBJ databases">
        <authorList>
            <person name="Gon?alves P."/>
        </authorList>
    </citation>
    <scope>NUCLEOTIDE SEQUENCE [LARGE SCALE GENOMIC DNA]</scope>
</reference>
<dbReference type="PANTHER" id="PTHR46590">
    <property type="entry name" value="PHOSPHATIDYLINOSITOL TRANSFER PROTEIN CSR1-RELATED"/>
    <property type="match status" value="1"/>
</dbReference>
<sequence length="526" mass="59415">MPGNPLPTDGVVGRLTTDQEKALKAFWLEFLQLVDQAPTEGSGPKAANEPAAEKPGKDIPKDDAAKERLKAEQEMADAKAAFVEYGSRPFLESYWRFASLASPVLRTAPAANARSVQIAMDDPDSIMLRFMRARKWSVSAGVAMLAACIKWRMGSDVEMIFEKGEEGMQNAEGFIKQMEIGKTYTQGTDRYGRPVMCALDTSLLSRLADRQANSYIHVAKHRTFDQSPKALEDFVLFQMEIRRGKFIISAVALGSPEISSVRHDWFRHSQHWRCILFIVKCLEAYYPESLNVMLIHNAPWVFQGIWKLLAPMLDPVVRNKIQMTKSTDDLLQHIPKVRCGVPTSRIVVHVSMIMQNHLVKELGGSSEWRWKYPPVVPGENAPQKYELLPYSGFSSLMTCLLSRDLEGKKNVLADRSKLIDEYIAVTREWAKSSDPSIAKKREAVVYRLRAQYYELDPFIRGRGAYHRNGNVNPFVLHIVGNGLVVWNYPAASGEKGEGEWEVRGYETCREECLLRAKQIDAELSEA</sequence>
<dbReference type="Pfam" id="PF03765">
    <property type="entry name" value="CRAL_TRIO_N"/>
    <property type="match status" value="1"/>
</dbReference>
<dbReference type="SMART" id="SM00516">
    <property type="entry name" value="SEC14"/>
    <property type="match status" value="1"/>
</dbReference>
<dbReference type="InterPro" id="IPR036273">
    <property type="entry name" value="CRAL/TRIO_N_dom_sf"/>
</dbReference>
<feature type="compositionally biased region" description="Basic and acidic residues" evidence="1">
    <location>
        <begin position="51"/>
        <end position="61"/>
    </location>
</feature>
<feature type="region of interest" description="Disordered" evidence="1">
    <location>
        <begin position="38"/>
        <end position="61"/>
    </location>
</feature>
<gene>
    <name evidence="3" type="primary">SPOSA6832_00970</name>
</gene>
<dbReference type="OrthoDB" id="43460at2759"/>
<evidence type="ECO:0000256" key="1">
    <source>
        <dbReference type="SAM" id="MobiDB-lite"/>
    </source>
</evidence>
<evidence type="ECO:0000313" key="4">
    <source>
        <dbReference type="Proteomes" id="UP000243876"/>
    </source>
</evidence>
<dbReference type="PANTHER" id="PTHR46590:SF1">
    <property type="entry name" value="PHOSPHATIDYLINOSITOL TRANSFER PROTEIN CSR1"/>
    <property type="match status" value="1"/>
</dbReference>
<dbReference type="CDD" id="cd00170">
    <property type="entry name" value="SEC14"/>
    <property type="match status" value="1"/>
</dbReference>
<proteinExistence type="predicted"/>
<dbReference type="SUPFAM" id="SSF46938">
    <property type="entry name" value="CRAL/TRIO N-terminal domain"/>
    <property type="match status" value="1"/>
</dbReference>
<dbReference type="AlphaFoldDB" id="A0A0D6EIM4"/>
<dbReference type="InterPro" id="IPR011074">
    <property type="entry name" value="CRAL/TRIO_N_dom"/>
</dbReference>
<evidence type="ECO:0000313" key="3">
    <source>
        <dbReference type="EMBL" id="CEQ39440.1"/>
    </source>
</evidence>
<dbReference type="InterPro" id="IPR001251">
    <property type="entry name" value="CRAL-TRIO_dom"/>
</dbReference>
<name>A0A0D6EIM4_SPOSA</name>